<evidence type="ECO:0000313" key="2">
    <source>
        <dbReference type="Proteomes" id="UP001230915"/>
    </source>
</evidence>
<dbReference type="RefSeq" id="WP_308864398.1">
    <property type="nucleotide sequence ID" value="NZ_JAVHUL010000019.1"/>
</dbReference>
<sequence>MKILFQKIVFLVIFSCFALTIKGQDLKSKIDQVNEKVYISTNNQTVLTGESLRYTFFNLTENFERYSSISKIGYIELVSPSGELLKKQVINLENGLGSGSIYIPTNTLTGNYKLLGYTRWMLNRPISYSFQANIYIINPFQTPKQALISKEKDSLNPIKVQSKPVSSQFLFAKLSKETYTKREKIQIDLSALEEANLSVSVKKLDNLDITNNMNPIHFTEQNFPKTTNNSTTILPELRGQIIAGRISGDLVSNKFVALSIPGGKNSQTKIVSTNNKGEFLFNLAPFPASKKAYIEVLEENRNVYRISLDSAEINYKKLDFENTPLLHSYMKSDIEQRSIALQIQNAYFDDKKDSILANPDTKIFYEPLKKVYKLDDYKRFPTIAETIIEIANEIYFTQKNDTYKIYLRDRENFTTTEVYGSSLVLFNGTIVQNLNRLFELPAKNIERIEFVNKGYVFGPRIFNGVVNFINEDYDYELETDKDYRVKANLNRPDAIRLPNEPNYQEAVKLNKIPDYRYQLYWKPALQMEKETKNLSFFTSDVSGVFEIKIEGFTKSGKPVLIRKYFEVTN</sequence>
<dbReference type="Proteomes" id="UP001230915">
    <property type="component" value="Unassembled WGS sequence"/>
</dbReference>
<keyword evidence="2" id="KW-1185">Reference proteome</keyword>
<organism evidence="1 2">
    <name type="scientific">Mesonia profundi</name>
    <dbReference type="NCBI Taxonomy" id="3070998"/>
    <lineage>
        <taxon>Bacteria</taxon>
        <taxon>Pseudomonadati</taxon>
        <taxon>Bacteroidota</taxon>
        <taxon>Flavobacteriia</taxon>
        <taxon>Flavobacteriales</taxon>
        <taxon>Flavobacteriaceae</taxon>
        <taxon>Mesonia</taxon>
    </lineage>
</organism>
<reference evidence="1 2" key="1">
    <citation type="submission" date="2023-08" db="EMBL/GenBank/DDBJ databases">
        <title>Mesonia sp. MT50, isolated from deep-sea sediment of the Mariana Trench.</title>
        <authorList>
            <person name="Fu H."/>
        </authorList>
    </citation>
    <scope>NUCLEOTIDE SEQUENCE [LARGE SCALE GENOMIC DNA]</scope>
    <source>
        <strain evidence="1 2">MT50</strain>
    </source>
</reference>
<gene>
    <name evidence="1" type="ORF">RBU60_08445</name>
</gene>
<evidence type="ECO:0000313" key="1">
    <source>
        <dbReference type="EMBL" id="MDQ7917601.1"/>
    </source>
</evidence>
<comment type="caution">
    <text evidence="1">The sequence shown here is derived from an EMBL/GenBank/DDBJ whole genome shotgun (WGS) entry which is preliminary data.</text>
</comment>
<proteinExistence type="predicted"/>
<accession>A0ABU1A2X6</accession>
<protein>
    <recommendedName>
        <fullName evidence="3">Macroglobulin domain-containing protein</fullName>
    </recommendedName>
</protein>
<name>A0ABU1A2X6_9FLAO</name>
<evidence type="ECO:0008006" key="3">
    <source>
        <dbReference type="Google" id="ProtNLM"/>
    </source>
</evidence>
<dbReference type="EMBL" id="JAVHUL010000019">
    <property type="protein sequence ID" value="MDQ7917601.1"/>
    <property type="molecule type" value="Genomic_DNA"/>
</dbReference>